<sequence>MARDDVLRSASGRIILMQGGIAGRLAAELVAHHHVLNGPTLVDMEQVGYYGNIQFVDDRICMATLDIVCGVYHVSETRSGGFASHSSWWPTQSTWMYNTGLAGDQWLPDAEDFYVKRRTVFEADQPQFELKKSSVWKDMLNLRKRTTRCIISSSEEWARTYIATSERFR</sequence>
<accession>A0A409XJP9</accession>
<name>A0A409XJP9_PSICY</name>
<evidence type="ECO:0000313" key="2">
    <source>
        <dbReference type="Proteomes" id="UP000283269"/>
    </source>
</evidence>
<keyword evidence="2" id="KW-1185">Reference proteome</keyword>
<dbReference type="OrthoDB" id="3268696at2759"/>
<dbReference type="AlphaFoldDB" id="A0A409XJP9"/>
<comment type="caution">
    <text evidence="1">The sequence shown here is derived from an EMBL/GenBank/DDBJ whole genome shotgun (WGS) entry which is preliminary data.</text>
</comment>
<dbReference type="Proteomes" id="UP000283269">
    <property type="component" value="Unassembled WGS sequence"/>
</dbReference>
<dbReference type="InParanoid" id="A0A409XJP9"/>
<reference evidence="1 2" key="1">
    <citation type="journal article" date="2018" name="Evol. Lett.">
        <title>Horizontal gene cluster transfer increased hallucinogenic mushroom diversity.</title>
        <authorList>
            <person name="Reynolds H.T."/>
            <person name="Vijayakumar V."/>
            <person name="Gluck-Thaler E."/>
            <person name="Korotkin H.B."/>
            <person name="Matheny P.B."/>
            <person name="Slot J.C."/>
        </authorList>
    </citation>
    <scope>NUCLEOTIDE SEQUENCE [LARGE SCALE GENOMIC DNA]</scope>
    <source>
        <strain evidence="1 2">2631</strain>
    </source>
</reference>
<dbReference type="EMBL" id="NHYD01001495">
    <property type="protein sequence ID" value="PPQ90979.1"/>
    <property type="molecule type" value="Genomic_DNA"/>
</dbReference>
<protein>
    <submittedName>
        <fullName evidence="1">Uncharacterized protein</fullName>
    </submittedName>
</protein>
<evidence type="ECO:0000313" key="1">
    <source>
        <dbReference type="EMBL" id="PPQ90979.1"/>
    </source>
</evidence>
<proteinExistence type="predicted"/>
<gene>
    <name evidence="1" type="ORF">CVT25_014242</name>
</gene>
<organism evidence="1 2">
    <name type="scientific">Psilocybe cyanescens</name>
    <dbReference type="NCBI Taxonomy" id="93625"/>
    <lineage>
        <taxon>Eukaryota</taxon>
        <taxon>Fungi</taxon>
        <taxon>Dikarya</taxon>
        <taxon>Basidiomycota</taxon>
        <taxon>Agaricomycotina</taxon>
        <taxon>Agaricomycetes</taxon>
        <taxon>Agaricomycetidae</taxon>
        <taxon>Agaricales</taxon>
        <taxon>Agaricineae</taxon>
        <taxon>Strophariaceae</taxon>
        <taxon>Psilocybe</taxon>
    </lineage>
</organism>